<proteinExistence type="inferred from homology"/>
<evidence type="ECO:0000256" key="2">
    <source>
        <dbReference type="ARBA" id="ARBA00022692"/>
    </source>
</evidence>
<evidence type="ECO:0000256" key="3">
    <source>
        <dbReference type="ARBA" id="ARBA00022989"/>
    </source>
</evidence>
<protein>
    <submittedName>
        <fullName evidence="10">Methyl-accepting chemotaxis protein</fullName>
    </submittedName>
</protein>
<reference evidence="10 11" key="1">
    <citation type="submission" date="2019-10" db="EMBL/GenBank/DDBJ databases">
        <title>Whole-genome sequence of the extremophile Heliorestis acidaminivorans DSM 24790.</title>
        <authorList>
            <person name="Kyndt J.A."/>
            <person name="Meyer T.E."/>
        </authorList>
    </citation>
    <scope>NUCLEOTIDE SEQUENCE [LARGE SCALE GENOMIC DNA]</scope>
    <source>
        <strain evidence="10 11">DSM 24790</strain>
    </source>
</reference>
<dbReference type="InterPro" id="IPR029095">
    <property type="entry name" value="NarX-like_N"/>
</dbReference>
<evidence type="ECO:0000256" key="8">
    <source>
        <dbReference type="SAM" id="Phobius"/>
    </source>
</evidence>
<organism evidence="10 11">
    <name type="scientific">Heliorestis acidaminivorans</name>
    <dbReference type="NCBI Taxonomy" id="553427"/>
    <lineage>
        <taxon>Bacteria</taxon>
        <taxon>Bacillati</taxon>
        <taxon>Bacillota</taxon>
        <taxon>Clostridia</taxon>
        <taxon>Eubacteriales</taxon>
        <taxon>Heliobacteriaceae</taxon>
        <taxon>Heliorestis</taxon>
    </lineage>
</organism>
<dbReference type="OrthoDB" id="9814363at2"/>
<evidence type="ECO:0000259" key="9">
    <source>
        <dbReference type="PROSITE" id="PS50111"/>
    </source>
</evidence>
<accession>A0A6I0ETN4</accession>
<dbReference type="Proteomes" id="UP000468766">
    <property type="component" value="Unassembled WGS sequence"/>
</dbReference>
<dbReference type="SUPFAM" id="SSF58104">
    <property type="entry name" value="Methyl-accepting chemotaxis protein (MCP) signaling domain"/>
    <property type="match status" value="1"/>
</dbReference>
<evidence type="ECO:0000256" key="6">
    <source>
        <dbReference type="ARBA" id="ARBA00029447"/>
    </source>
</evidence>
<evidence type="ECO:0000313" key="11">
    <source>
        <dbReference type="Proteomes" id="UP000468766"/>
    </source>
</evidence>
<evidence type="ECO:0000256" key="4">
    <source>
        <dbReference type="ARBA" id="ARBA00023136"/>
    </source>
</evidence>
<dbReference type="GO" id="GO:0004888">
    <property type="term" value="F:transmembrane signaling receptor activity"/>
    <property type="evidence" value="ECO:0007669"/>
    <property type="project" value="InterPro"/>
</dbReference>
<evidence type="ECO:0000256" key="1">
    <source>
        <dbReference type="ARBA" id="ARBA00004141"/>
    </source>
</evidence>
<keyword evidence="5 7" id="KW-0807">Transducer</keyword>
<keyword evidence="3 8" id="KW-1133">Transmembrane helix</keyword>
<comment type="subcellular location">
    <subcellularLocation>
        <location evidence="1">Membrane</location>
        <topology evidence="1">Multi-pass membrane protein</topology>
    </subcellularLocation>
</comment>
<dbReference type="SMART" id="SM00283">
    <property type="entry name" value="MA"/>
    <property type="match status" value="1"/>
</dbReference>
<dbReference type="RefSeq" id="WP_151619468.1">
    <property type="nucleotide sequence ID" value="NZ_WBXO01000003.1"/>
</dbReference>
<dbReference type="Pfam" id="PF13675">
    <property type="entry name" value="PilJ"/>
    <property type="match status" value="1"/>
</dbReference>
<comment type="similarity">
    <text evidence="6">Belongs to the methyl-accepting chemotaxis (MCP) protein family.</text>
</comment>
<dbReference type="EMBL" id="WBXO01000003">
    <property type="protein sequence ID" value="KAB2953449.1"/>
    <property type="molecule type" value="Genomic_DNA"/>
</dbReference>
<dbReference type="PANTHER" id="PTHR32089:SF112">
    <property type="entry name" value="LYSOZYME-LIKE PROTEIN-RELATED"/>
    <property type="match status" value="1"/>
</dbReference>
<dbReference type="GO" id="GO:0016020">
    <property type="term" value="C:membrane"/>
    <property type="evidence" value="ECO:0007669"/>
    <property type="project" value="UniProtKB-SubCell"/>
</dbReference>
<dbReference type="PROSITE" id="PS50111">
    <property type="entry name" value="CHEMOTAXIS_TRANSDUC_2"/>
    <property type="match status" value="1"/>
</dbReference>
<feature type="transmembrane region" description="Helical" evidence="8">
    <location>
        <begin position="6"/>
        <end position="27"/>
    </location>
</feature>
<comment type="caution">
    <text evidence="10">The sequence shown here is derived from an EMBL/GenBank/DDBJ whole genome shotgun (WGS) entry which is preliminary data.</text>
</comment>
<dbReference type="Pfam" id="PF00015">
    <property type="entry name" value="MCPsignal"/>
    <property type="match status" value="1"/>
</dbReference>
<dbReference type="InterPro" id="IPR004089">
    <property type="entry name" value="MCPsignal_dom"/>
</dbReference>
<keyword evidence="4 8" id="KW-0472">Membrane</keyword>
<sequence>MKISTTLRIIVIFLLIFSITSTVVVFYQLDKMQQDGSVINSAGIVRGATQRLVKLELANQPNDDLVHRLDTLINGLINGDEALGLPKATDESFIREMTKVQHEWLSLKNTIELARKNGNYEELIQESETYFATTNVAVATAEAFSERKVTTLKSIQVSLMTMNILLLLLIWFMSSIRISNPLKQLIHIIENLDVSENIPEKFINRKDEVGGLSRAFQKVIYDIKSLMDELIVTSNKLADSSAALSTISNESSSSAMQIAKTVEEIAQGASNQALEIQKGLDEMNFLGQLVTKDQKMVGELGIAVEKVNSLKNEGTTILSELIEKTIQNGRTAKEVHDTIVEVNESAKAIVNASFMIKQISDQTNLLALNAAIEAARAGEHGRGFAVVAEEIRKLAEDSNRFTSEIEKITNLLSIKMDAAVKKIGEMDEVVKVQSESVSFTETKFTGIAEAIDAIKKYIESISQSTNELANKNKNIIIMVQSLSAIAEESAASTEEVLASVEEQTAAMDQIAETSNTLAILADKMNLSMKQFKQ</sequence>
<dbReference type="AlphaFoldDB" id="A0A6I0ETN4"/>
<keyword evidence="2 8" id="KW-0812">Transmembrane</keyword>
<dbReference type="PANTHER" id="PTHR32089">
    <property type="entry name" value="METHYL-ACCEPTING CHEMOTAXIS PROTEIN MCPB"/>
    <property type="match status" value="1"/>
</dbReference>
<evidence type="ECO:0000313" key="10">
    <source>
        <dbReference type="EMBL" id="KAB2953449.1"/>
    </source>
</evidence>
<dbReference type="GO" id="GO:0007165">
    <property type="term" value="P:signal transduction"/>
    <property type="evidence" value="ECO:0007669"/>
    <property type="project" value="UniProtKB-KW"/>
</dbReference>
<dbReference type="PRINTS" id="PR00260">
    <property type="entry name" value="CHEMTRNSDUCR"/>
</dbReference>
<evidence type="ECO:0000256" key="5">
    <source>
        <dbReference type="ARBA" id="ARBA00023224"/>
    </source>
</evidence>
<feature type="transmembrane region" description="Helical" evidence="8">
    <location>
        <begin position="157"/>
        <end position="174"/>
    </location>
</feature>
<gene>
    <name evidence="10" type="ORF">F9B85_05950</name>
</gene>
<evidence type="ECO:0000256" key="7">
    <source>
        <dbReference type="PROSITE-ProRule" id="PRU00284"/>
    </source>
</evidence>
<dbReference type="GO" id="GO:0006935">
    <property type="term" value="P:chemotaxis"/>
    <property type="evidence" value="ECO:0007669"/>
    <property type="project" value="InterPro"/>
</dbReference>
<dbReference type="InterPro" id="IPR004090">
    <property type="entry name" value="Chemotax_Me-accpt_rcpt"/>
</dbReference>
<feature type="domain" description="Methyl-accepting transducer" evidence="9">
    <location>
        <begin position="247"/>
        <end position="504"/>
    </location>
</feature>
<keyword evidence="11" id="KW-1185">Reference proteome</keyword>
<name>A0A6I0ETN4_9FIRM</name>
<dbReference type="Gene3D" id="1.10.287.950">
    <property type="entry name" value="Methyl-accepting chemotaxis protein"/>
    <property type="match status" value="1"/>
</dbReference>